<dbReference type="Proteomes" id="UP001296706">
    <property type="component" value="Unassembled WGS sequence"/>
</dbReference>
<dbReference type="Pfam" id="PF01593">
    <property type="entry name" value="Amino_oxidase"/>
    <property type="match status" value="1"/>
</dbReference>
<dbReference type="InterPro" id="IPR036188">
    <property type="entry name" value="FAD/NAD-bd_sf"/>
</dbReference>
<keyword evidence="5" id="KW-1185">Reference proteome</keyword>
<evidence type="ECO:0000313" key="5">
    <source>
        <dbReference type="Proteomes" id="UP001296706"/>
    </source>
</evidence>
<feature type="domain" description="Amine oxidase" evidence="3">
    <location>
        <begin position="14"/>
        <end position="465"/>
    </location>
</feature>
<dbReference type="SUPFAM" id="SSF54373">
    <property type="entry name" value="FAD-linked reductases, C-terminal domain"/>
    <property type="match status" value="1"/>
</dbReference>
<evidence type="ECO:0000256" key="1">
    <source>
        <dbReference type="ARBA" id="ARBA00001974"/>
    </source>
</evidence>
<comment type="cofactor">
    <cofactor evidence="1">
        <name>FAD</name>
        <dbReference type="ChEBI" id="CHEBI:57692"/>
    </cofactor>
</comment>
<evidence type="ECO:0000256" key="2">
    <source>
        <dbReference type="ARBA" id="ARBA00023002"/>
    </source>
</evidence>
<dbReference type="PANTHER" id="PTHR10742">
    <property type="entry name" value="FLAVIN MONOAMINE OXIDASE"/>
    <property type="match status" value="1"/>
</dbReference>
<dbReference type="EMBL" id="JAAXKY010000126">
    <property type="protein sequence ID" value="NMH81040.1"/>
    <property type="molecule type" value="Genomic_DNA"/>
</dbReference>
<keyword evidence="2" id="KW-0560">Oxidoreductase</keyword>
<accession>A0ABX1RNW1</accession>
<dbReference type="InterPro" id="IPR001613">
    <property type="entry name" value="Flavin_amine_oxidase"/>
</dbReference>
<evidence type="ECO:0000313" key="4">
    <source>
        <dbReference type="EMBL" id="NMH81040.1"/>
    </source>
</evidence>
<gene>
    <name evidence="4" type="ORF">HF577_28600</name>
</gene>
<dbReference type="RefSeq" id="WP_169399083.1">
    <property type="nucleotide sequence ID" value="NZ_BAAAJH010000010.1"/>
</dbReference>
<sequence>MQATRIVVIGAGAAGLVASRELERRGHDVTVLESRRAVGGRIRTHRFGSVQPGPLVELGAMRIPGAHERTMALIRELGLGSRLRPFLTLFSDDRTFVHTAVGHVQVRDAPPVLVQQLRSRLPAADHREDTVRFAAWLAASATATAPADFAHAMSDDVLRELLTFVDGIDVRPYLGTRWSGGVDLNTFFTDHSRAAMQHGGRLLSFFADMAAETSLPLSRLTGGMDQIAHRLAAGLRGDILVGHEVVGIDVHARGVRLIVRNGAEVTVMECDAVVCTVPFSVLRHIALRGLHPDKLELIHDMAYWPGTKIALLCREPFWQRDGIMGGASFTGGVVRQTYYPPVEHDPVHGAALLASYSIGTDAQVLDDMDPATRTSVVLDELSAIHPQLSRPGMVREVVTRSWGQDRWSHGAAAARWGKDPGTCEDERLLAARPEGRLLFAGEHCSSYPAWIEGAVESAREVVRHIRLPAAARAGRIG</sequence>
<evidence type="ECO:0000259" key="3">
    <source>
        <dbReference type="Pfam" id="PF01593"/>
    </source>
</evidence>
<dbReference type="InterPro" id="IPR050281">
    <property type="entry name" value="Flavin_monoamine_oxidase"/>
</dbReference>
<dbReference type="Gene3D" id="3.50.50.60">
    <property type="entry name" value="FAD/NAD(P)-binding domain"/>
    <property type="match status" value="1"/>
</dbReference>
<organism evidence="4 5">
    <name type="scientific">Pseudonocardia xinjiangensis</name>
    <dbReference type="NCBI Taxonomy" id="75289"/>
    <lineage>
        <taxon>Bacteria</taxon>
        <taxon>Bacillati</taxon>
        <taxon>Actinomycetota</taxon>
        <taxon>Actinomycetes</taxon>
        <taxon>Pseudonocardiales</taxon>
        <taxon>Pseudonocardiaceae</taxon>
        <taxon>Pseudonocardia</taxon>
    </lineage>
</organism>
<comment type="caution">
    <text evidence="4">The sequence shown here is derived from an EMBL/GenBank/DDBJ whole genome shotgun (WGS) entry which is preliminary data.</text>
</comment>
<dbReference type="PANTHER" id="PTHR10742:SF410">
    <property type="entry name" value="LYSINE-SPECIFIC HISTONE DEMETHYLASE 2"/>
    <property type="match status" value="1"/>
</dbReference>
<dbReference type="SUPFAM" id="SSF51905">
    <property type="entry name" value="FAD/NAD(P)-binding domain"/>
    <property type="match status" value="1"/>
</dbReference>
<dbReference type="InterPro" id="IPR002937">
    <property type="entry name" value="Amino_oxidase"/>
</dbReference>
<protein>
    <submittedName>
        <fullName evidence="4">FAD-dependent oxidoreductase</fullName>
    </submittedName>
</protein>
<dbReference type="PRINTS" id="PR00757">
    <property type="entry name" value="AMINEOXDASEF"/>
</dbReference>
<name>A0ABX1RNW1_9PSEU</name>
<reference evidence="4 5" key="1">
    <citation type="submission" date="2020-04" db="EMBL/GenBank/DDBJ databases">
        <authorList>
            <person name="Klaysubun C."/>
            <person name="Duangmal K."/>
            <person name="Lipun K."/>
        </authorList>
    </citation>
    <scope>NUCLEOTIDE SEQUENCE [LARGE SCALE GENOMIC DNA]</scope>
    <source>
        <strain evidence="4 5">JCM 11839</strain>
    </source>
</reference>
<dbReference type="Gene3D" id="3.90.660.10">
    <property type="match status" value="1"/>
</dbReference>
<dbReference type="Gene3D" id="1.20.1440.240">
    <property type="match status" value="1"/>
</dbReference>
<proteinExistence type="predicted"/>